<keyword evidence="1" id="KW-0472">Membrane</keyword>
<reference evidence="2 3" key="1">
    <citation type="journal article" date="2014" name="Int. J. Syst. Evol. Microbiol.">
        <title>Complete genome sequence of Corynebacterium casei LMG S-19264T (=DSM 44701T), isolated from a smear-ripened cheese.</title>
        <authorList>
            <consortium name="US DOE Joint Genome Institute (JGI-PGF)"/>
            <person name="Walter F."/>
            <person name="Albersmeier A."/>
            <person name="Kalinowski J."/>
            <person name="Ruckert C."/>
        </authorList>
    </citation>
    <scope>NUCLEOTIDE SEQUENCE [LARGE SCALE GENOMIC DNA]</scope>
    <source>
        <strain evidence="2 3">CGMCC 1.15295</strain>
    </source>
</reference>
<proteinExistence type="predicted"/>
<evidence type="ECO:0000313" key="2">
    <source>
        <dbReference type="EMBL" id="GFZ77498.1"/>
    </source>
</evidence>
<name>A0A8J2XF54_9FLAO</name>
<dbReference type="RefSeq" id="WP_188604611.1">
    <property type="nucleotide sequence ID" value="NZ_BMIC01000001.1"/>
</dbReference>
<keyword evidence="3" id="KW-1185">Reference proteome</keyword>
<protein>
    <recommendedName>
        <fullName evidence="4">Periplasmic heavy metal sensor</fullName>
    </recommendedName>
</protein>
<dbReference type="AlphaFoldDB" id="A0A8J2XF54"/>
<keyword evidence="1" id="KW-1133">Transmembrane helix</keyword>
<accession>A0A8J2XF54</accession>
<dbReference type="Proteomes" id="UP000598120">
    <property type="component" value="Unassembled WGS sequence"/>
</dbReference>
<comment type="caution">
    <text evidence="2">The sequence shown here is derived from an EMBL/GenBank/DDBJ whole genome shotgun (WGS) entry which is preliminary data.</text>
</comment>
<evidence type="ECO:0008006" key="4">
    <source>
        <dbReference type="Google" id="ProtNLM"/>
    </source>
</evidence>
<sequence>MKKNTILYILLAFLIIANGFFLVNYLGRPGKPDGQKGPGDFIVKELNFDVSQMERFHLLNEDHRLKMKAVFENERHLKDELFNKISEKSMDETIDSITTLIGNNAKLKDVTTFYFFKNIEKICNDQQKKQLDKLINGALRREGRPSGNPPPPRKQH</sequence>
<gene>
    <name evidence="2" type="ORF">GCM10011531_03430</name>
</gene>
<dbReference type="EMBL" id="BMIC01000001">
    <property type="protein sequence ID" value="GFZ77498.1"/>
    <property type="molecule type" value="Genomic_DNA"/>
</dbReference>
<feature type="transmembrane region" description="Helical" evidence="1">
    <location>
        <begin position="6"/>
        <end position="26"/>
    </location>
</feature>
<evidence type="ECO:0000256" key="1">
    <source>
        <dbReference type="SAM" id="Phobius"/>
    </source>
</evidence>
<dbReference type="Gene3D" id="1.20.120.1490">
    <property type="match status" value="1"/>
</dbReference>
<organism evidence="2 3">
    <name type="scientific">Aquaticitalea lipolytica</name>
    <dbReference type="NCBI Taxonomy" id="1247562"/>
    <lineage>
        <taxon>Bacteria</taxon>
        <taxon>Pseudomonadati</taxon>
        <taxon>Bacteroidota</taxon>
        <taxon>Flavobacteriia</taxon>
        <taxon>Flavobacteriales</taxon>
        <taxon>Flavobacteriaceae</taxon>
        <taxon>Aquaticitalea</taxon>
    </lineage>
</organism>
<evidence type="ECO:0000313" key="3">
    <source>
        <dbReference type="Proteomes" id="UP000598120"/>
    </source>
</evidence>
<keyword evidence="1" id="KW-0812">Transmembrane</keyword>